<feature type="domain" description="Phosphatidic acid phosphatase type 2/haloperoxidase" evidence="11">
    <location>
        <begin position="70"/>
        <end position="180"/>
    </location>
</feature>
<dbReference type="Gene3D" id="1.20.144.10">
    <property type="entry name" value="Phosphatidic acid phosphatase type 2/haloperoxidase"/>
    <property type="match status" value="1"/>
</dbReference>
<evidence type="ECO:0000313" key="13">
    <source>
        <dbReference type="Proteomes" id="UP000199477"/>
    </source>
</evidence>
<keyword evidence="6 10" id="KW-1133">Transmembrane helix</keyword>
<dbReference type="GO" id="GO:0005886">
    <property type="term" value="C:plasma membrane"/>
    <property type="evidence" value="ECO:0007669"/>
    <property type="project" value="UniProtKB-SubCell"/>
</dbReference>
<keyword evidence="13" id="KW-1185">Reference proteome</keyword>
<evidence type="ECO:0000256" key="9">
    <source>
        <dbReference type="ARBA" id="ARBA00047594"/>
    </source>
</evidence>
<comment type="subcellular location">
    <subcellularLocation>
        <location evidence="1">Cell membrane</location>
        <topology evidence="1">Multi-pass membrane protein</topology>
    </subcellularLocation>
</comment>
<keyword evidence="5" id="KW-0378">Hydrolase</keyword>
<proteinExistence type="predicted"/>
<dbReference type="RefSeq" id="WP_026633158.1">
    <property type="nucleotide sequence ID" value="NZ_FONH01000004.1"/>
</dbReference>
<dbReference type="Proteomes" id="UP000199477">
    <property type="component" value="Unassembled WGS sequence"/>
</dbReference>
<evidence type="ECO:0000256" key="5">
    <source>
        <dbReference type="ARBA" id="ARBA00022801"/>
    </source>
</evidence>
<comment type="catalytic activity">
    <reaction evidence="9">
        <text>di-trans,octa-cis-undecaprenyl diphosphate + H2O = di-trans,octa-cis-undecaprenyl phosphate + phosphate + H(+)</text>
        <dbReference type="Rhea" id="RHEA:28094"/>
        <dbReference type="ChEBI" id="CHEBI:15377"/>
        <dbReference type="ChEBI" id="CHEBI:15378"/>
        <dbReference type="ChEBI" id="CHEBI:43474"/>
        <dbReference type="ChEBI" id="CHEBI:58405"/>
        <dbReference type="ChEBI" id="CHEBI:60392"/>
        <dbReference type="EC" id="3.6.1.27"/>
    </reaction>
</comment>
<dbReference type="SUPFAM" id="SSF48317">
    <property type="entry name" value="Acid phosphatase/Vanadium-dependent haloperoxidase"/>
    <property type="match status" value="1"/>
</dbReference>
<feature type="transmembrane region" description="Helical" evidence="10">
    <location>
        <begin position="125"/>
        <end position="153"/>
    </location>
</feature>
<feature type="transmembrane region" description="Helical" evidence="10">
    <location>
        <begin position="39"/>
        <end position="63"/>
    </location>
</feature>
<keyword evidence="3" id="KW-1003">Cell membrane</keyword>
<dbReference type="PANTHER" id="PTHR14969">
    <property type="entry name" value="SPHINGOSINE-1-PHOSPHATE PHOSPHOHYDROLASE"/>
    <property type="match status" value="1"/>
</dbReference>
<evidence type="ECO:0000256" key="8">
    <source>
        <dbReference type="ARBA" id="ARBA00032707"/>
    </source>
</evidence>
<evidence type="ECO:0000256" key="4">
    <source>
        <dbReference type="ARBA" id="ARBA00022692"/>
    </source>
</evidence>
<dbReference type="InterPro" id="IPR036938">
    <property type="entry name" value="PAP2/HPO_sf"/>
</dbReference>
<evidence type="ECO:0000256" key="1">
    <source>
        <dbReference type="ARBA" id="ARBA00004651"/>
    </source>
</evidence>
<name>A0A1I2DXZ8_9GAMM</name>
<organism evidence="12 13">
    <name type="scientific">Dyella marensis</name>
    <dbReference type="NCBI Taxonomy" id="500610"/>
    <lineage>
        <taxon>Bacteria</taxon>
        <taxon>Pseudomonadati</taxon>
        <taxon>Pseudomonadota</taxon>
        <taxon>Gammaproteobacteria</taxon>
        <taxon>Lysobacterales</taxon>
        <taxon>Rhodanobacteraceae</taxon>
        <taxon>Dyella</taxon>
    </lineage>
</organism>
<sequence length="190" mass="20687">MNTLPPLHTPELTTGPRFAIDRRICVAANHWGARRAVGVFFGIVSRLGDGVFWYSLMLALAVFDGRRGLAAAAQMAITGLTALLLYRLLKRWTRRPRPFRACPGVIAHVPPLDEFSFPSGHTLQAVSFTIVALAWYPLLAPLLLTFTALIGASRVILGLHYPSDVIAATAIGGALGSLSLWLLPLAHWMH</sequence>
<keyword evidence="4 10" id="KW-0812">Transmembrane</keyword>
<dbReference type="GO" id="GO:0050380">
    <property type="term" value="F:undecaprenyl-diphosphatase activity"/>
    <property type="evidence" value="ECO:0007669"/>
    <property type="project" value="UniProtKB-EC"/>
</dbReference>
<evidence type="ECO:0000256" key="6">
    <source>
        <dbReference type="ARBA" id="ARBA00022989"/>
    </source>
</evidence>
<evidence type="ECO:0000256" key="10">
    <source>
        <dbReference type="SAM" id="Phobius"/>
    </source>
</evidence>
<dbReference type="STRING" id="500610.SAMN02799615_01857"/>
<reference evidence="13" key="1">
    <citation type="submission" date="2016-10" db="EMBL/GenBank/DDBJ databases">
        <authorList>
            <person name="Varghese N."/>
            <person name="Submissions S."/>
        </authorList>
    </citation>
    <scope>NUCLEOTIDE SEQUENCE [LARGE SCALE GENOMIC DNA]</scope>
    <source>
        <strain evidence="13">UNC178MFTsu3.1</strain>
    </source>
</reference>
<evidence type="ECO:0000259" key="11">
    <source>
        <dbReference type="SMART" id="SM00014"/>
    </source>
</evidence>
<dbReference type="Pfam" id="PF01569">
    <property type="entry name" value="PAP2"/>
    <property type="match status" value="1"/>
</dbReference>
<feature type="transmembrane region" description="Helical" evidence="10">
    <location>
        <begin position="69"/>
        <end position="89"/>
    </location>
</feature>
<evidence type="ECO:0000313" key="12">
    <source>
        <dbReference type="EMBL" id="SFE85307.1"/>
    </source>
</evidence>
<dbReference type="EC" id="3.6.1.27" evidence="2"/>
<protein>
    <recommendedName>
        <fullName evidence="2">undecaprenyl-diphosphate phosphatase</fullName>
        <ecNumber evidence="2">3.6.1.27</ecNumber>
    </recommendedName>
    <alternativeName>
        <fullName evidence="8">Undecaprenyl pyrophosphate phosphatase</fullName>
    </alternativeName>
</protein>
<evidence type="ECO:0000256" key="3">
    <source>
        <dbReference type="ARBA" id="ARBA00022475"/>
    </source>
</evidence>
<evidence type="ECO:0000256" key="7">
    <source>
        <dbReference type="ARBA" id="ARBA00023136"/>
    </source>
</evidence>
<dbReference type="SMART" id="SM00014">
    <property type="entry name" value="acidPPc"/>
    <property type="match status" value="1"/>
</dbReference>
<evidence type="ECO:0000256" key="2">
    <source>
        <dbReference type="ARBA" id="ARBA00012374"/>
    </source>
</evidence>
<feature type="transmembrane region" description="Helical" evidence="10">
    <location>
        <begin position="165"/>
        <end position="186"/>
    </location>
</feature>
<gene>
    <name evidence="12" type="ORF">SAMN02799615_01857</name>
</gene>
<accession>A0A1I2DXZ8</accession>
<dbReference type="PANTHER" id="PTHR14969:SF62">
    <property type="entry name" value="DECAPRENYLPHOSPHORYL-5-PHOSPHORIBOSE PHOSPHATASE RV3807C-RELATED"/>
    <property type="match status" value="1"/>
</dbReference>
<keyword evidence="7 10" id="KW-0472">Membrane</keyword>
<dbReference type="AlphaFoldDB" id="A0A1I2DXZ8"/>
<dbReference type="EMBL" id="FONH01000004">
    <property type="protein sequence ID" value="SFE85307.1"/>
    <property type="molecule type" value="Genomic_DNA"/>
</dbReference>
<dbReference type="InterPro" id="IPR000326">
    <property type="entry name" value="PAP2/HPO"/>
</dbReference>